<dbReference type="GO" id="GO:0008270">
    <property type="term" value="F:zinc ion binding"/>
    <property type="evidence" value="ECO:0007669"/>
    <property type="project" value="InterPro"/>
</dbReference>
<evidence type="ECO:0000259" key="7">
    <source>
        <dbReference type="Pfam" id="PF00172"/>
    </source>
</evidence>
<dbReference type="OrthoDB" id="2593732at2759"/>
<dbReference type="InterPro" id="IPR001138">
    <property type="entry name" value="Zn2Cys6_DnaBD"/>
</dbReference>
<keyword evidence="3" id="KW-0805">Transcription regulation</keyword>
<keyword evidence="6" id="KW-0539">Nucleus</keyword>
<evidence type="ECO:0000256" key="1">
    <source>
        <dbReference type="ARBA" id="ARBA00022723"/>
    </source>
</evidence>
<dbReference type="GO" id="GO:0000981">
    <property type="term" value="F:DNA-binding transcription factor activity, RNA polymerase II-specific"/>
    <property type="evidence" value="ECO:0007669"/>
    <property type="project" value="InterPro"/>
</dbReference>
<evidence type="ECO:0000256" key="4">
    <source>
        <dbReference type="ARBA" id="ARBA00023125"/>
    </source>
</evidence>
<evidence type="ECO:0000313" key="8">
    <source>
        <dbReference type="EMBL" id="EIT72578.1"/>
    </source>
</evidence>
<feature type="domain" description="Zn(2)-C6 fungal-type" evidence="7">
    <location>
        <begin position="33"/>
        <end position="63"/>
    </location>
</feature>
<dbReference type="AlphaFoldDB" id="I8TFT5"/>
<keyword evidence="5" id="KW-0804">Transcription</keyword>
<dbReference type="GO" id="GO:0003677">
    <property type="term" value="F:DNA binding"/>
    <property type="evidence" value="ECO:0007669"/>
    <property type="project" value="UniProtKB-KW"/>
</dbReference>
<keyword evidence="1" id="KW-0479">Metal-binding</keyword>
<dbReference type="PANTHER" id="PTHR36206:SF4">
    <property type="entry name" value="HYPOTHETICAL CONSERVED PROTEIN (EUROFUNG)-RELATED"/>
    <property type="match status" value="1"/>
</dbReference>
<evidence type="ECO:0000313" key="9">
    <source>
        <dbReference type="Proteomes" id="UP000002812"/>
    </source>
</evidence>
<dbReference type="Proteomes" id="UP000002812">
    <property type="component" value="Unassembled WGS sequence"/>
</dbReference>
<dbReference type="InterPro" id="IPR021858">
    <property type="entry name" value="Fun_TF"/>
</dbReference>
<proteinExistence type="predicted"/>
<keyword evidence="4" id="KW-0238">DNA-binding</keyword>
<organism evidence="8 9">
    <name type="scientific">Aspergillus oryzae (strain 3.042)</name>
    <name type="common">Yellow koji mold</name>
    <dbReference type="NCBI Taxonomy" id="1160506"/>
    <lineage>
        <taxon>Eukaryota</taxon>
        <taxon>Fungi</taxon>
        <taxon>Dikarya</taxon>
        <taxon>Ascomycota</taxon>
        <taxon>Pezizomycotina</taxon>
        <taxon>Eurotiomycetes</taxon>
        <taxon>Eurotiomycetidae</taxon>
        <taxon>Eurotiales</taxon>
        <taxon>Aspergillaceae</taxon>
        <taxon>Aspergillus</taxon>
        <taxon>Aspergillus subgen. Circumdati</taxon>
    </lineage>
</organism>
<reference evidence="9" key="2">
    <citation type="submission" date="2012-06" db="EMBL/GenBank/DDBJ databases">
        <title>Comparative genomic analyses of Aspergillus oryzae 3.042 and A. oryzae RIB40 for soy-sauce fermentation.</title>
        <authorList>
            <person name="Zhao G."/>
            <person name="Hou L."/>
            <person name="Wang C."/>
            <person name="Cao X."/>
        </authorList>
    </citation>
    <scope>NUCLEOTIDE SEQUENCE [LARGE SCALE GENOMIC DNA]</scope>
    <source>
        <strain evidence="9">3.042</strain>
    </source>
</reference>
<dbReference type="InterPro" id="IPR052360">
    <property type="entry name" value="Transcr_Regulatory_Proteins"/>
</dbReference>
<dbReference type="EMBL" id="AKHY01000214">
    <property type="protein sequence ID" value="EIT72578.1"/>
    <property type="molecule type" value="Genomic_DNA"/>
</dbReference>
<dbReference type="Pfam" id="PF00172">
    <property type="entry name" value="Zn_clus"/>
    <property type="match status" value="1"/>
</dbReference>
<reference evidence="8 9" key="1">
    <citation type="journal article" date="2012" name="Eukaryot. Cell">
        <title>Draft genome sequence of Aspergillus oryzae strain 3.042.</title>
        <authorList>
            <person name="Zhao G."/>
            <person name="Yao Y."/>
            <person name="Qi W."/>
            <person name="Wang C."/>
            <person name="Hou L."/>
            <person name="Zeng B."/>
            <person name="Cao X."/>
        </authorList>
    </citation>
    <scope>NUCLEOTIDE SEQUENCE [LARGE SCALE GENOMIC DNA]</scope>
    <source>
        <strain evidence="8 9">3.042</strain>
    </source>
</reference>
<dbReference type="Pfam" id="PF11951">
    <property type="entry name" value="Fungal_trans_2"/>
    <property type="match status" value="1"/>
</dbReference>
<sequence>MHDRKTKASRSRTGCQTCKLVSPPPNQRGSLIRHVKCGEEKPECFQCKNSGRKCDGYKTSSQYQLPTKVVHRHSRPAWSMVSPDHRLILRPGTREERQYVDLFCSQTSRALSGFFSPQLWNFQLPQLSQSEPTIRHAIAALSAAHERAILNPSAENAGVREQFVLQQYNKSIQYLMGHLAVPKSQSVDLLLITCGLFVCLEIVRGNNKQALNHLAAGATILHKRGHLANTTSQSMDIDRELSHLFFRLNMQLSLFGRPLAPLTIGHKGALPPTEGKISFSTIEEARHCLDGLMNKALRFVRLSLQVSTPGHATRLQQRQKQQDIKEEFDAWTMALNKMMARRGNSKTLDKRGPLTLRLHHQVSLIWLRACFATDQMVFDNFRSDFETIVRLAEEVIRLGPDQEKPSPANGFSLESGITAPLWFTAVKCRDPIIRRKAIRILSDYRRREGMWDMGLFFKVAELVLESEEAELSSLPIEKRIPEDRQRIYDPILPEEIVASPCQVILLSRPDGVDGGWHTRTAYINWTS</sequence>
<dbReference type="PANTHER" id="PTHR36206">
    <property type="entry name" value="ASPERCRYPTIN BIOSYNTHESIS CLUSTER-SPECIFIC TRANSCRIPTION REGULATOR ATNN-RELATED"/>
    <property type="match status" value="1"/>
</dbReference>
<protein>
    <recommendedName>
        <fullName evidence="7">Zn(2)-C6 fungal-type domain-containing protein</fullName>
    </recommendedName>
</protein>
<gene>
    <name evidence="8" type="ORF">Ao3042_01237</name>
</gene>
<keyword evidence="2" id="KW-0862">Zinc</keyword>
<evidence type="ECO:0000256" key="2">
    <source>
        <dbReference type="ARBA" id="ARBA00022833"/>
    </source>
</evidence>
<evidence type="ECO:0000256" key="5">
    <source>
        <dbReference type="ARBA" id="ARBA00023163"/>
    </source>
</evidence>
<accession>I8TFT5</accession>
<evidence type="ECO:0000256" key="6">
    <source>
        <dbReference type="ARBA" id="ARBA00023242"/>
    </source>
</evidence>
<evidence type="ECO:0000256" key="3">
    <source>
        <dbReference type="ARBA" id="ARBA00023015"/>
    </source>
</evidence>
<dbReference type="HOGENOM" id="CLU_011409_12_1_1"/>
<name>I8TFT5_ASPO3</name>
<comment type="caution">
    <text evidence="8">The sequence shown here is derived from an EMBL/GenBank/DDBJ whole genome shotgun (WGS) entry which is preliminary data.</text>
</comment>